<dbReference type="InterPro" id="IPR029063">
    <property type="entry name" value="SAM-dependent_MTases_sf"/>
</dbReference>
<comment type="caution">
    <text evidence="1">The sequence shown here is derived from an EMBL/GenBank/DDBJ whole genome shotgun (WGS) entry which is preliminary data.</text>
</comment>
<evidence type="ECO:0000313" key="1">
    <source>
        <dbReference type="EMBL" id="GHO90508.1"/>
    </source>
</evidence>
<keyword evidence="1" id="KW-0489">Methyltransferase</keyword>
<keyword evidence="1" id="KW-0808">Transferase</keyword>
<dbReference type="CDD" id="cd02440">
    <property type="entry name" value="AdoMet_MTases"/>
    <property type="match status" value="1"/>
</dbReference>
<dbReference type="GO" id="GO:0032259">
    <property type="term" value="P:methylation"/>
    <property type="evidence" value="ECO:0007669"/>
    <property type="project" value="UniProtKB-KW"/>
</dbReference>
<name>A0A8J3IDE4_9CHLR</name>
<gene>
    <name evidence="1" type="ORF">KSF_005560</name>
</gene>
<evidence type="ECO:0000313" key="2">
    <source>
        <dbReference type="Proteomes" id="UP000597444"/>
    </source>
</evidence>
<sequence length="213" mass="24123">MTRHLSKQIPAIYERYAHEWDADRNSGIWNDKKWHDRFITCLREGATVLDLGCGSALPVARHLVQHGLRVTGVDTSPTLIALCRKRLPDQEWVVSAMQAITLHRRFDGILGWDSFFFLTHDDQRNMFKVFAAHAAPSAFLMFNTGTEHGEAIGKYRGESLYHASLDAAEYQLLLDQFGFEVLEHVVEDPTAGGRTIWLARSRRQAGSTTSKPN</sequence>
<dbReference type="Proteomes" id="UP000597444">
    <property type="component" value="Unassembled WGS sequence"/>
</dbReference>
<dbReference type="EMBL" id="BNJK01000001">
    <property type="protein sequence ID" value="GHO90508.1"/>
    <property type="molecule type" value="Genomic_DNA"/>
</dbReference>
<organism evidence="1 2">
    <name type="scientific">Reticulibacter mediterranei</name>
    <dbReference type="NCBI Taxonomy" id="2778369"/>
    <lineage>
        <taxon>Bacteria</taxon>
        <taxon>Bacillati</taxon>
        <taxon>Chloroflexota</taxon>
        <taxon>Ktedonobacteria</taxon>
        <taxon>Ktedonobacterales</taxon>
        <taxon>Reticulibacteraceae</taxon>
        <taxon>Reticulibacter</taxon>
    </lineage>
</organism>
<dbReference type="SUPFAM" id="SSF53335">
    <property type="entry name" value="S-adenosyl-L-methionine-dependent methyltransferases"/>
    <property type="match status" value="1"/>
</dbReference>
<protein>
    <submittedName>
        <fullName evidence="1">Methyltransferase</fullName>
    </submittedName>
</protein>
<dbReference type="Pfam" id="PF13489">
    <property type="entry name" value="Methyltransf_23"/>
    <property type="match status" value="1"/>
</dbReference>
<accession>A0A8J3IDE4</accession>
<proteinExistence type="predicted"/>
<dbReference type="RefSeq" id="WP_220201465.1">
    <property type="nucleotide sequence ID" value="NZ_BNJK01000001.1"/>
</dbReference>
<dbReference type="GO" id="GO:0008168">
    <property type="term" value="F:methyltransferase activity"/>
    <property type="evidence" value="ECO:0007669"/>
    <property type="project" value="UniProtKB-KW"/>
</dbReference>
<keyword evidence="2" id="KW-1185">Reference proteome</keyword>
<reference evidence="1" key="1">
    <citation type="submission" date="2020-10" db="EMBL/GenBank/DDBJ databases">
        <title>Taxonomic study of unclassified bacteria belonging to the class Ktedonobacteria.</title>
        <authorList>
            <person name="Yabe S."/>
            <person name="Wang C.M."/>
            <person name="Zheng Y."/>
            <person name="Sakai Y."/>
            <person name="Cavaletti L."/>
            <person name="Monciardini P."/>
            <person name="Donadio S."/>
        </authorList>
    </citation>
    <scope>NUCLEOTIDE SEQUENCE</scope>
    <source>
        <strain evidence="1">ID150040</strain>
    </source>
</reference>
<dbReference type="Gene3D" id="3.40.50.150">
    <property type="entry name" value="Vaccinia Virus protein VP39"/>
    <property type="match status" value="1"/>
</dbReference>
<dbReference type="AlphaFoldDB" id="A0A8J3IDE4"/>